<evidence type="ECO:0000313" key="2">
    <source>
        <dbReference type="Proteomes" id="UP000008022"/>
    </source>
</evidence>
<keyword evidence="2" id="KW-1185">Reference proteome</keyword>
<evidence type="ECO:0000313" key="1">
    <source>
        <dbReference type="EnsemblPlants" id="ORUFI05G23350.1"/>
    </source>
</evidence>
<dbReference type="Proteomes" id="UP000008022">
    <property type="component" value="Unassembled WGS sequence"/>
</dbReference>
<dbReference type="AlphaFoldDB" id="A0A0E0PPN8"/>
<name>A0A0E0PPN8_ORYRU</name>
<sequence length="59" mass="6481">MGALPSMPMCMGHRSRIPNPCFSQSRDNNIINYEDEDASGKPATYLQRIDHSNASIGNA</sequence>
<proteinExistence type="predicted"/>
<reference evidence="1" key="2">
    <citation type="submission" date="2015-06" db="UniProtKB">
        <authorList>
            <consortium name="EnsemblPlants"/>
        </authorList>
    </citation>
    <scope>IDENTIFICATION</scope>
</reference>
<reference evidence="2" key="1">
    <citation type="submission" date="2013-06" db="EMBL/GenBank/DDBJ databases">
        <authorList>
            <person name="Zhao Q."/>
        </authorList>
    </citation>
    <scope>NUCLEOTIDE SEQUENCE</scope>
    <source>
        <strain evidence="2">cv. W1943</strain>
    </source>
</reference>
<dbReference type="Gramene" id="ORUFI05G23350.1">
    <property type="protein sequence ID" value="ORUFI05G23350.1"/>
    <property type="gene ID" value="ORUFI05G23350"/>
</dbReference>
<accession>A0A0E0PPN8</accession>
<protein>
    <submittedName>
        <fullName evidence="1">Uncharacterized protein</fullName>
    </submittedName>
</protein>
<organism evidence="1 2">
    <name type="scientific">Oryza rufipogon</name>
    <name type="common">Brownbeard rice</name>
    <name type="synonym">Asian wild rice</name>
    <dbReference type="NCBI Taxonomy" id="4529"/>
    <lineage>
        <taxon>Eukaryota</taxon>
        <taxon>Viridiplantae</taxon>
        <taxon>Streptophyta</taxon>
        <taxon>Embryophyta</taxon>
        <taxon>Tracheophyta</taxon>
        <taxon>Spermatophyta</taxon>
        <taxon>Magnoliopsida</taxon>
        <taxon>Liliopsida</taxon>
        <taxon>Poales</taxon>
        <taxon>Poaceae</taxon>
        <taxon>BOP clade</taxon>
        <taxon>Oryzoideae</taxon>
        <taxon>Oryzeae</taxon>
        <taxon>Oryzinae</taxon>
        <taxon>Oryza</taxon>
    </lineage>
</organism>
<dbReference type="EnsemblPlants" id="ORUFI05G23350.1">
    <property type="protein sequence ID" value="ORUFI05G23350.1"/>
    <property type="gene ID" value="ORUFI05G23350"/>
</dbReference>